<sequence>MHERATPIYENMFIANMMLLLYYHVLCKICWELGYIFVYKYNWKV</sequence>
<gene>
    <name evidence="2" type="ORF">HNQ34_000629</name>
</gene>
<keyword evidence="1" id="KW-0812">Transmembrane</keyword>
<proteinExistence type="predicted"/>
<comment type="caution">
    <text evidence="2">The sequence shown here is derived from an EMBL/GenBank/DDBJ whole genome shotgun (WGS) entry which is preliminary data.</text>
</comment>
<evidence type="ECO:0000256" key="1">
    <source>
        <dbReference type="SAM" id="Phobius"/>
    </source>
</evidence>
<dbReference type="AlphaFoldDB" id="A0A7W8IN32"/>
<keyword evidence="1" id="KW-0472">Membrane</keyword>
<dbReference type="EMBL" id="JACHEP010000002">
    <property type="protein sequence ID" value="MBB5323537.1"/>
    <property type="molecule type" value="Genomic_DNA"/>
</dbReference>
<protein>
    <submittedName>
        <fullName evidence="2">Uncharacterized protein</fullName>
    </submittedName>
</protein>
<keyword evidence="1" id="KW-1133">Transmembrane helix</keyword>
<dbReference type="Proteomes" id="UP000520011">
    <property type="component" value="Unassembled WGS sequence"/>
</dbReference>
<evidence type="ECO:0000313" key="2">
    <source>
        <dbReference type="EMBL" id="MBB5323537.1"/>
    </source>
</evidence>
<reference evidence="2 3" key="1">
    <citation type="submission" date="2020-08" db="EMBL/GenBank/DDBJ databases">
        <title>Genomic Encyclopedia of Type Strains, Phase IV (KMG-IV): sequencing the most valuable type-strain genomes for metagenomic binning, comparative biology and taxonomic classification.</title>
        <authorList>
            <person name="Goeker M."/>
        </authorList>
    </citation>
    <scope>NUCLEOTIDE SEQUENCE [LARGE SCALE GENOMIC DNA]</scope>
    <source>
        <strain evidence="2 3">DSM 16325</strain>
    </source>
</reference>
<feature type="transmembrane region" description="Helical" evidence="1">
    <location>
        <begin position="20"/>
        <end position="39"/>
    </location>
</feature>
<name>A0A7W8IN32_9BACL</name>
<organism evidence="2 3">
    <name type="scientific">Anoxybacteroides tepidamans</name>
    <dbReference type="NCBI Taxonomy" id="265948"/>
    <lineage>
        <taxon>Bacteria</taxon>
        <taxon>Bacillati</taxon>
        <taxon>Bacillota</taxon>
        <taxon>Bacilli</taxon>
        <taxon>Bacillales</taxon>
        <taxon>Anoxybacillaceae</taxon>
        <taxon>Anoxybacteroides</taxon>
    </lineage>
</organism>
<evidence type="ECO:0000313" key="3">
    <source>
        <dbReference type="Proteomes" id="UP000520011"/>
    </source>
</evidence>
<keyword evidence="3" id="KW-1185">Reference proteome</keyword>
<accession>A0A7W8IN32</accession>